<reference evidence="1" key="1">
    <citation type="journal article" date="2019" name="Sci. Rep.">
        <title>Draft genome of Tanacetum cinerariifolium, the natural source of mosquito coil.</title>
        <authorList>
            <person name="Yamashiro T."/>
            <person name="Shiraishi A."/>
            <person name="Satake H."/>
            <person name="Nakayama K."/>
        </authorList>
    </citation>
    <scope>NUCLEOTIDE SEQUENCE</scope>
</reference>
<protein>
    <submittedName>
        <fullName evidence="1">Uncharacterized protein</fullName>
    </submittedName>
</protein>
<gene>
    <name evidence="1" type="ORF">Tci_027208</name>
</gene>
<dbReference type="EMBL" id="BKCJ010003461">
    <property type="protein sequence ID" value="GEU55230.1"/>
    <property type="molecule type" value="Genomic_DNA"/>
</dbReference>
<organism evidence="1">
    <name type="scientific">Tanacetum cinerariifolium</name>
    <name type="common">Dalmatian daisy</name>
    <name type="synonym">Chrysanthemum cinerariifolium</name>
    <dbReference type="NCBI Taxonomy" id="118510"/>
    <lineage>
        <taxon>Eukaryota</taxon>
        <taxon>Viridiplantae</taxon>
        <taxon>Streptophyta</taxon>
        <taxon>Embryophyta</taxon>
        <taxon>Tracheophyta</taxon>
        <taxon>Spermatophyta</taxon>
        <taxon>Magnoliopsida</taxon>
        <taxon>eudicotyledons</taxon>
        <taxon>Gunneridae</taxon>
        <taxon>Pentapetalae</taxon>
        <taxon>asterids</taxon>
        <taxon>campanulids</taxon>
        <taxon>Asterales</taxon>
        <taxon>Asteraceae</taxon>
        <taxon>Asteroideae</taxon>
        <taxon>Anthemideae</taxon>
        <taxon>Anthemidinae</taxon>
        <taxon>Tanacetum</taxon>
    </lineage>
</organism>
<evidence type="ECO:0000313" key="1">
    <source>
        <dbReference type="EMBL" id="GEU55230.1"/>
    </source>
</evidence>
<accession>A0A6L2L2A8</accession>
<dbReference type="AlphaFoldDB" id="A0A6L2L2A8"/>
<sequence length="125" mass="14353">MLEMFGLLKDFTTSWTPEKVLVREEASNPITKCVNDISLVKMEKDKNIENNEVVDKSVIEPSELNLVEPIELVDRKKEIDDIIDNESVRSMKEELTGLETKADVLVEMHGLQPIGYYLKCKINEK</sequence>
<name>A0A6L2L2A8_TANCI</name>
<comment type="caution">
    <text evidence="1">The sequence shown here is derived from an EMBL/GenBank/DDBJ whole genome shotgun (WGS) entry which is preliminary data.</text>
</comment>
<proteinExistence type="predicted"/>